<reference evidence="2 3" key="1">
    <citation type="journal article" date="2019" name="Commun. Biol.">
        <title>The bagworm genome reveals a unique fibroin gene that provides high tensile strength.</title>
        <authorList>
            <person name="Kono N."/>
            <person name="Nakamura H."/>
            <person name="Ohtoshi R."/>
            <person name="Tomita M."/>
            <person name="Numata K."/>
            <person name="Arakawa K."/>
        </authorList>
    </citation>
    <scope>NUCLEOTIDE SEQUENCE [LARGE SCALE GENOMIC DNA]</scope>
</reference>
<dbReference type="AlphaFoldDB" id="A0A4C1YM37"/>
<accession>A0A4C1YM37</accession>
<name>A0A4C1YM37_EUMVA</name>
<sequence>MHLPCDASGHYEPGARCLRYGCPRWPLKHFFSLSDLDRLTSAPRRPEDRSSANRINVQCLFVYAVVPFYVRYRYGKSPNHCHDSDARYRRSEVQLRAYRPRIGARRRRRRPPMPGNRYS</sequence>
<feature type="region of interest" description="Disordered" evidence="1">
    <location>
        <begin position="99"/>
        <end position="119"/>
    </location>
</feature>
<comment type="caution">
    <text evidence="2">The sequence shown here is derived from an EMBL/GenBank/DDBJ whole genome shotgun (WGS) entry which is preliminary data.</text>
</comment>
<organism evidence="2 3">
    <name type="scientific">Eumeta variegata</name>
    <name type="common">Bagworm moth</name>
    <name type="synonym">Eumeta japonica</name>
    <dbReference type="NCBI Taxonomy" id="151549"/>
    <lineage>
        <taxon>Eukaryota</taxon>
        <taxon>Metazoa</taxon>
        <taxon>Ecdysozoa</taxon>
        <taxon>Arthropoda</taxon>
        <taxon>Hexapoda</taxon>
        <taxon>Insecta</taxon>
        <taxon>Pterygota</taxon>
        <taxon>Neoptera</taxon>
        <taxon>Endopterygota</taxon>
        <taxon>Lepidoptera</taxon>
        <taxon>Glossata</taxon>
        <taxon>Ditrysia</taxon>
        <taxon>Tineoidea</taxon>
        <taxon>Psychidae</taxon>
        <taxon>Oiketicinae</taxon>
        <taxon>Eumeta</taxon>
    </lineage>
</organism>
<evidence type="ECO:0000313" key="2">
    <source>
        <dbReference type="EMBL" id="GBP75669.1"/>
    </source>
</evidence>
<gene>
    <name evidence="2" type="ORF">EVAR_55883_1</name>
</gene>
<keyword evidence="3" id="KW-1185">Reference proteome</keyword>
<protein>
    <submittedName>
        <fullName evidence="2">Uncharacterized protein</fullName>
    </submittedName>
</protein>
<dbReference type="Proteomes" id="UP000299102">
    <property type="component" value="Unassembled WGS sequence"/>
</dbReference>
<feature type="compositionally biased region" description="Basic residues" evidence="1">
    <location>
        <begin position="99"/>
        <end position="111"/>
    </location>
</feature>
<evidence type="ECO:0000256" key="1">
    <source>
        <dbReference type="SAM" id="MobiDB-lite"/>
    </source>
</evidence>
<evidence type="ECO:0000313" key="3">
    <source>
        <dbReference type="Proteomes" id="UP000299102"/>
    </source>
</evidence>
<proteinExistence type="predicted"/>
<dbReference type="EMBL" id="BGZK01001257">
    <property type="protein sequence ID" value="GBP75669.1"/>
    <property type="molecule type" value="Genomic_DNA"/>
</dbReference>